<dbReference type="Proteomes" id="UP000807469">
    <property type="component" value="Unassembled WGS sequence"/>
</dbReference>
<protein>
    <submittedName>
        <fullName evidence="2">Uncharacterized protein</fullName>
    </submittedName>
</protein>
<accession>A0A9P5YN77</accession>
<name>A0A9P5YN77_9AGAR</name>
<proteinExistence type="predicted"/>
<dbReference type="AlphaFoldDB" id="A0A9P5YN77"/>
<feature type="compositionally biased region" description="Low complexity" evidence="1">
    <location>
        <begin position="1"/>
        <end position="20"/>
    </location>
</feature>
<evidence type="ECO:0000313" key="2">
    <source>
        <dbReference type="EMBL" id="KAF9470675.1"/>
    </source>
</evidence>
<keyword evidence="3" id="KW-1185">Reference proteome</keyword>
<dbReference type="EMBL" id="MU155884">
    <property type="protein sequence ID" value="KAF9470675.1"/>
    <property type="molecule type" value="Genomic_DNA"/>
</dbReference>
<reference evidence="2" key="1">
    <citation type="submission" date="2020-11" db="EMBL/GenBank/DDBJ databases">
        <authorList>
            <consortium name="DOE Joint Genome Institute"/>
            <person name="Ahrendt S."/>
            <person name="Riley R."/>
            <person name="Andreopoulos W."/>
            <person name="Labutti K."/>
            <person name="Pangilinan J."/>
            <person name="Ruiz-Duenas F.J."/>
            <person name="Barrasa J.M."/>
            <person name="Sanchez-Garcia M."/>
            <person name="Camarero S."/>
            <person name="Miyauchi S."/>
            <person name="Serrano A."/>
            <person name="Linde D."/>
            <person name="Babiker R."/>
            <person name="Drula E."/>
            <person name="Ayuso-Fernandez I."/>
            <person name="Pacheco R."/>
            <person name="Padilla G."/>
            <person name="Ferreira P."/>
            <person name="Barriuso J."/>
            <person name="Kellner H."/>
            <person name="Castanera R."/>
            <person name="Alfaro M."/>
            <person name="Ramirez L."/>
            <person name="Pisabarro A.G."/>
            <person name="Kuo A."/>
            <person name="Tritt A."/>
            <person name="Lipzen A."/>
            <person name="He G."/>
            <person name="Yan M."/>
            <person name="Ng V."/>
            <person name="Cullen D."/>
            <person name="Martin F."/>
            <person name="Rosso M.-N."/>
            <person name="Henrissat B."/>
            <person name="Hibbett D."/>
            <person name="Martinez A.T."/>
            <person name="Grigoriev I.V."/>
        </authorList>
    </citation>
    <scope>NUCLEOTIDE SEQUENCE</scope>
    <source>
        <strain evidence="2">CIRM-BRFM 674</strain>
    </source>
</reference>
<gene>
    <name evidence="2" type="ORF">BDN70DRAFT_888870</name>
</gene>
<evidence type="ECO:0000256" key="1">
    <source>
        <dbReference type="SAM" id="MobiDB-lite"/>
    </source>
</evidence>
<sequence length="235" mass="25912">MEFAYPAAADTEAAPSASDPVNQISNLTDEECRMLRRLVSSETKQYEAELYESAQAVTAKVESGTYCRAEIARLSRIIVGGPKLRRLVDRIDGIWTIDDRALFTAQGALTILKARARVNMHDAIDRDFATLASLANEGQAPSLEESYSGGNVFDEKLTDLANRFEGFVERSNALAGGLAMLRQEGELILERGNALAEGLGMMHQEGELILDYMKQMSREYVRRSFGRVAVPEVDG</sequence>
<feature type="region of interest" description="Disordered" evidence="1">
    <location>
        <begin position="1"/>
        <end position="23"/>
    </location>
</feature>
<evidence type="ECO:0000313" key="3">
    <source>
        <dbReference type="Proteomes" id="UP000807469"/>
    </source>
</evidence>
<comment type="caution">
    <text evidence="2">The sequence shown here is derived from an EMBL/GenBank/DDBJ whole genome shotgun (WGS) entry which is preliminary data.</text>
</comment>
<organism evidence="2 3">
    <name type="scientific">Pholiota conissans</name>
    <dbReference type="NCBI Taxonomy" id="109636"/>
    <lineage>
        <taxon>Eukaryota</taxon>
        <taxon>Fungi</taxon>
        <taxon>Dikarya</taxon>
        <taxon>Basidiomycota</taxon>
        <taxon>Agaricomycotina</taxon>
        <taxon>Agaricomycetes</taxon>
        <taxon>Agaricomycetidae</taxon>
        <taxon>Agaricales</taxon>
        <taxon>Agaricineae</taxon>
        <taxon>Strophariaceae</taxon>
        <taxon>Pholiota</taxon>
    </lineage>
</organism>